<comment type="subcellular location">
    <subcellularLocation>
        <location evidence="1">Endoplasmic reticulum membrane</location>
        <topology evidence="1">Multi-pass membrane protein</topology>
    </subcellularLocation>
</comment>
<keyword evidence="4" id="KW-0328">Glycosyltransferase</keyword>
<feature type="transmembrane region" description="Helical" evidence="10">
    <location>
        <begin position="272"/>
        <end position="288"/>
    </location>
</feature>
<dbReference type="GO" id="GO:0016020">
    <property type="term" value="C:membrane"/>
    <property type="evidence" value="ECO:0007669"/>
    <property type="project" value="GOC"/>
</dbReference>
<accession>A0A0G0CQ08</accession>
<dbReference type="Pfam" id="PF04188">
    <property type="entry name" value="Mannosyl_trans2"/>
    <property type="match status" value="1"/>
</dbReference>
<dbReference type="PANTHER" id="PTHR12468">
    <property type="entry name" value="GPI MANNOSYLTRANSFERASE 2"/>
    <property type="match status" value="1"/>
</dbReference>
<evidence type="ECO:0000256" key="7">
    <source>
        <dbReference type="ARBA" id="ARBA00022824"/>
    </source>
</evidence>
<evidence type="ECO:0000256" key="4">
    <source>
        <dbReference type="ARBA" id="ARBA00022676"/>
    </source>
</evidence>
<evidence type="ECO:0000256" key="6">
    <source>
        <dbReference type="ARBA" id="ARBA00022692"/>
    </source>
</evidence>
<reference evidence="11 12" key="1">
    <citation type="journal article" date="2015" name="Nature">
        <title>rRNA introns, odd ribosomes, and small enigmatic genomes across a large radiation of phyla.</title>
        <authorList>
            <person name="Brown C.T."/>
            <person name="Hug L.A."/>
            <person name="Thomas B.C."/>
            <person name="Sharon I."/>
            <person name="Castelle C.J."/>
            <person name="Singh A."/>
            <person name="Wilkins M.J."/>
            <person name="Williams K.H."/>
            <person name="Banfield J.F."/>
        </authorList>
    </citation>
    <scope>NUCLEOTIDE SEQUENCE [LARGE SCALE GENOMIC DNA]</scope>
</reference>
<dbReference type="UniPathway" id="UPA00196"/>
<feature type="transmembrane region" description="Helical" evidence="10">
    <location>
        <begin position="147"/>
        <end position="162"/>
    </location>
</feature>
<evidence type="ECO:0000256" key="10">
    <source>
        <dbReference type="SAM" id="Phobius"/>
    </source>
</evidence>
<evidence type="ECO:0000256" key="9">
    <source>
        <dbReference type="ARBA" id="ARBA00023136"/>
    </source>
</evidence>
<feature type="transmembrane region" description="Helical" evidence="10">
    <location>
        <begin position="12"/>
        <end position="31"/>
    </location>
</feature>
<keyword evidence="8 10" id="KW-1133">Transmembrane helix</keyword>
<dbReference type="EMBL" id="LBOW01000001">
    <property type="protein sequence ID" value="KKP45452.1"/>
    <property type="molecule type" value="Genomic_DNA"/>
</dbReference>
<dbReference type="InterPro" id="IPR007315">
    <property type="entry name" value="PIG-V/Gpi18"/>
</dbReference>
<comment type="pathway">
    <text evidence="2">Glycolipid biosynthesis; glycosylphosphatidylinositol-anchor biosynthesis.</text>
</comment>
<keyword evidence="6 10" id="KW-0812">Transmembrane</keyword>
<dbReference type="GO" id="GO:0000009">
    <property type="term" value="F:alpha-1,6-mannosyltransferase activity"/>
    <property type="evidence" value="ECO:0007669"/>
    <property type="project" value="InterPro"/>
</dbReference>
<feature type="transmembrane region" description="Helical" evidence="10">
    <location>
        <begin position="169"/>
        <end position="194"/>
    </location>
</feature>
<name>A0A0G0CQ08_9BACT</name>
<feature type="transmembrane region" description="Helical" evidence="10">
    <location>
        <begin position="88"/>
        <end position="112"/>
    </location>
</feature>
<sequence length="345" mass="40365">MSKRDYWFILKSYLVWRIAITIVAILAINYIPRFSDNFFGGRLLNYEANPLLWGWANFDGEHYLSIAINGYKDLQQAYFPFYPLLIRLFGGSIVVAILISNISFLVAIVGLYKLIRLDYSEKTAELAIILLLIFPTSFFFATVYTESLFLALVVWSFFLFRRQKYFSGLVLGTLSSLTRAIGIIPIGLLSYMTYSKYRWGDYLTFFHNQTYFGEHRSNQIILLPQVLYRYLVKIIPNLNWEYFPIVFTTFLEAIIAIIFLIIIIYSFKRIRFEYWLFLAFGYLLPTLSGSFSSLPRYVVVLFPAFIYMATRFKDIKKSFLIVGLFITSLIAIATEMMFIRGYFVS</sequence>
<dbReference type="PANTHER" id="PTHR12468:SF2">
    <property type="entry name" value="GPI MANNOSYLTRANSFERASE 2"/>
    <property type="match status" value="1"/>
</dbReference>
<keyword evidence="7" id="KW-0256">Endoplasmic reticulum</keyword>
<evidence type="ECO:0000256" key="1">
    <source>
        <dbReference type="ARBA" id="ARBA00004477"/>
    </source>
</evidence>
<dbReference type="Proteomes" id="UP000034778">
    <property type="component" value="Unassembled WGS sequence"/>
</dbReference>
<feature type="transmembrane region" description="Helical" evidence="10">
    <location>
        <begin position="242"/>
        <end position="265"/>
    </location>
</feature>
<protein>
    <submittedName>
        <fullName evidence="11">Putative integral membrane protein</fullName>
    </submittedName>
</protein>
<gene>
    <name evidence="11" type="ORF">UR35_C0001G0049</name>
</gene>
<dbReference type="AlphaFoldDB" id="A0A0G0CQ08"/>
<evidence type="ECO:0000256" key="2">
    <source>
        <dbReference type="ARBA" id="ARBA00004687"/>
    </source>
</evidence>
<feature type="transmembrane region" description="Helical" evidence="10">
    <location>
        <begin position="319"/>
        <end position="343"/>
    </location>
</feature>
<evidence type="ECO:0000313" key="12">
    <source>
        <dbReference type="Proteomes" id="UP000034778"/>
    </source>
</evidence>
<evidence type="ECO:0000313" key="11">
    <source>
        <dbReference type="EMBL" id="KKP45452.1"/>
    </source>
</evidence>
<keyword evidence="3" id="KW-0337">GPI-anchor biosynthesis</keyword>
<keyword evidence="5" id="KW-0808">Transferase</keyword>
<keyword evidence="9 10" id="KW-0472">Membrane</keyword>
<dbReference type="GO" id="GO:0031501">
    <property type="term" value="C:mannosyltransferase complex"/>
    <property type="evidence" value="ECO:0007669"/>
    <property type="project" value="TreeGrafter"/>
</dbReference>
<dbReference type="STRING" id="1618566.UR35_C0001G0049"/>
<dbReference type="GO" id="GO:0004376">
    <property type="term" value="F:GPI mannosyltransferase activity"/>
    <property type="evidence" value="ECO:0007669"/>
    <property type="project" value="InterPro"/>
</dbReference>
<comment type="caution">
    <text evidence="11">The sequence shown here is derived from an EMBL/GenBank/DDBJ whole genome shotgun (WGS) entry which is preliminary data.</text>
</comment>
<evidence type="ECO:0000256" key="8">
    <source>
        <dbReference type="ARBA" id="ARBA00022989"/>
    </source>
</evidence>
<proteinExistence type="predicted"/>
<dbReference type="GO" id="GO:0006506">
    <property type="term" value="P:GPI anchor biosynthetic process"/>
    <property type="evidence" value="ECO:0007669"/>
    <property type="project" value="UniProtKB-UniPathway"/>
</dbReference>
<organism evidence="11 12">
    <name type="scientific">Candidatus Woesebacteria bacterium GW2011_GWB1_33_22</name>
    <dbReference type="NCBI Taxonomy" id="1618566"/>
    <lineage>
        <taxon>Bacteria</taxon>
        <taxon>Candidatus Woeseibacteriota</taxon>
    </lineage>
</organism>
<evidence type="ECO:0000256" key="3">
    <source>
        <dbReference type="ARBA" id="ARBA00022502"/>
    </source>
</evidence>
<evidence type="ECO:0000256" key="5">
    <source>
        <dbReference type="ARBA" id="ARBA00022679"/>
    </source>
</evidence>